<proteinExistence type="predicted"/>
<dbReference type="RefSeq" id="WP_150936226.1">
    <property type="nucleotide sequence ID" value="NZ_VYTZ01000008.1"/>
</dbReference>
<evidence type="ECO:0000313" key="1">
    <source>
        <dbReference type="EMBL" id="KAA9376560.1"/>
    </source>
</evidence>
<accession>A0A5J5JYC3</accession>
<dbReference type="AlphaFoldDB" id="A0A5J5JYC3"/>
<keyword evidence="2" id="KW-1185">Reference proteome</keyword>
<name>A0A5J5JYC3_9ACTN</name>
<dbReference type="EMBL" id="VYTZ01000008">
    <property type="protein sequence ID" value="KAA9376560.1"/>
    <property type="molecule type" value="Genomic_DNA"/>
</dbReference>
<gene>
    <name evidence="1" type="ORF">F5972_24505</name>
</gene>
<evidence type="ECO:0000313" key="2">
    <source>
        <dbReference type="Proteomes" id="UP000327011"/>
    </source>
</evidence>
<dbReference type="Proteomes" id="UP000327011">
    <property type="component" value="Unassembled WGS sequence"/>
</dbReference>
<reference evidence="1 2" key="1">
    <citation type="submission" date="2019-09" db="EMBL/GenBank/DDBJ databases">
        <title>Screening of Novel Bioactive Compounds from Soil-Associated.</title>
        <authorList>
            <person name="Gong X."/>
        </authorList>
    </citation>
    <scope>NUCLEOTIDE SEQUENCE [LARGE SCALE GENOMIC DNA]</scope>
    <source>
        <strain evidence="1 2">Gxj-6</strain>
    </source>
</reference>
<protein>
    <submittedName>
        <fullName evidence="1">Uncharacterized protein</fullName>
    </submittedName>
</protein>
<comment type="caution">
    <text evidence="1">The sequence shown here is derived from an EMBL/GenBank/DDBJ whole genome shotgun (WGS) entry which is preliminary data.</text>
</comment>
<organism evidence="1 2">
    <name type="scientific">Microbispora cellulosiformans</name>
    <dbReference type="NCBI Taxonomy" id="2614688"/>
    <lineage>
        <taxon>Bacteria</taxon>
        <taxon>Bacillati</taxon>
        <taxon>Actinomycetota</taxon>
        <taxon>Actinomycetes</taxon>
        <taxon>Streptosporangiales</taxon>
        <taxon>Streptosporangiaceae</taxon>
        <taxon>Microbispora</taxon>
    </lineage>
</organism>
<sequence>MIVGLDNGSRTVAQAEHLLHQVVEALGLSSGIVGCTHFVRTGDLPHVACSLTLAGHLERSRLPEGVSAALGDSRTGPDAEGAAVAAAEHAARTSGRVVLFPGGDDLPGTLTVGELLDRTAIDRVVVLAQPEPPADDVVLVTNGHVRPVWRDGLMTLLAMPASGPVPGARIAPAEVPDPTPCCADHVS</sequence>